<evidence type="ECO:0000313" key="3">
    <source>
        <dbReference type="Proteomes" id="UP000266934"/>
    </source>
</evidence>
<reference evidence="2 3" key="1">
    <citation type="submission" date="2018-08" db="EMBL/GenBank/DDBJ databases">
        <title>Complete genome sequencing of Blastochloris tepida GI.</title>
        <authorList>
            <person name="Tsukatani Y."/>
            <person name="Mori H."/>
        </authorList>
    </citation>
    <scope>NUCLEOTIDE SEQUENCE [LARGE SCALE GENOMIC DNA]</scope>
    <source>
        <strain evidence="2 3">GI</strain>
    </source>
</reference>
<dbReference type="Proteomes" id="UP000266934">
    <property type="component" value="Chromosome"/>
</dbReference>
<dbReference type="KEGG" id="blag:BLTE_34940"/>
<protein>
    <recommendedName>
        <fullName evidence="4">DUF4164 domain-containing protein</fullName>
    </recommendedName>
</protein>
<name>A0A348G5H6_9HYPH</name>
<evidence type="ECO:0000313" key="2">
    <source>
        <dbReference type="EMBL" id="BBF94809.1"/>
    </source>
</evidence>
<dbReference type="AlphaFoldDB" id="A0A348G5H6"/>
<organism evidence="2 3">
    <name type="scientific">Blastochloris tepida</name>
    <dbReference type="NCBI Taxonomy" id="2233851"/>
    <lineage>
        <taxon>Bacteria</taxon>
        <taxon>Pseudomonadati</taxon>
        <taxon>Pseudomonadota</taxon>
        <taxon>Alphaproteobacteria</taxon>
        <taxon>Hyphomicrobiales</taxon>
        <taxon>Blastochloridaceae</taxon>
        <taxon>Blastochloris</taxon>
    </lineage>
</organism>
<dbReference type="OrthoDB" id="8001694at2"/>
<feature type="coiled-coil region" evidence="1">
    <location>
        <begin position="7"/>
        <end position="69"/>
    </location>
</feature>
<evidence type="ECO:0008006" key="4">
    <source>
        <dbReference type="Google" id="ProtNLM"/>
    </source>
</evidence>
<dbReference type="EMBL" id="AP018907">
    <property type="protein sequence ID" value="BBF94809.1"/>
    <property type="molecule type" value="Genomic_DNA"/>
</dbReference>
<dbReference type="Pfam" id="PF13747">
    <property type="entry name" value="DUF4164"/>
    <property type="match status" value="1"/>
</dbReference>
<keyword evidence="1" id="KW-0175">Coiled coil</keyword>
<proteinExistence type="predicted"/>
<sequence>MLDSPPLETATRRLTAALDQLEAAVERRLAQERQEAGLEAQVQALGVDRARLAAELDQMRHRADELEGVNRDVSHRLAVAMETIRTVLGEAGR</sequence>
<dbReference type="InterPro" id="IPR025310">
    <property type="entry name" value="DUF4164"/>
</dbReference>
<evidence type="ECO:0000256" key="1">
    <source>
        <dbReference type="SAM" id="Coils"/>
    </source>
</evidence>
<keyword evidence="3" id="KW-1185">Reference proteome</keyword>
<accession>A0A348G5H6</accession>
<gene>
    <name evidence="2" type="ORF">BLTE_34940</name>
</gene>
<dbReference type="RefSeq" id="WP_126401865.1">
    <property type="nucleotide sequence ID" value="NZ_AP018907.1"/>
</dbReference>